<accession>A0A167PJU1</accession>
<gene>
    <name evidence="2" type="ORF">SPI_07739</name>
</gene>
<dbReference type="Proteomes" id="UP000076874">
    <property type="component" value="Unassembled WGS sequence"/>
</dbReference>
<evidence type="ECO:0000313" key="2">
    <source>
        <dbReference type="EMBL" id="OAA56732.1"/>
    </source>
</evidence>
<evidence type="ECO:0000313" key="3">
    <source>
        <dbReference type="Proteomes" id="UP000076874"/>
    </source>
</evidence>
<evidence type="ECO:0000256" key="1">
    <source>
        <dbReference type="SAM" id="MobiDB-lite"/>
    </source>
</evidence>
<comment type="caution">
    <text evidence="2">The sequence shown here is derived from an EMBL/GenBank/DDBJ whole genome shotgun (WGS) entry which is preliminary data.</text>
</comment>
<dbReference type="OrthoDB" id="2962993at2759"/>
<organism evidence="2 3">
    <name type="scientific">Niveomyces insectorum RCEF 264</name>
    <dbReference type="NCBI Taxonomy" id="1081102"/>
    <lineage>
        <taxon>Eukaryota</taxon>
        <taxon>Fungi</taxon>
        <taxon>Dikarya</taxon>
        <taxon>Ascomycota</taxon>
        <taxon>Pezizomycotina</taxon>
        <taxon>Sordariomycetes</taxon>
        <taxon>Hypocreomycetidae</taxon>
        <taxon>Hypocreales</taxon>
        <taxon>Cordycipitaceae</taxon>
        <taxon>Niveomyces</taxon>
    </lineage>
</organism>
<dbReference type="EMBL" id="AZHD01000016">
    <property type="protein sequence ID" value="OAA56732.1"/>
    <property type="molecule type" value="Genomic_DNA"/>
</dbReference>
<protein>
    <submittedName>
        <fullName evidence="2">Uncharacterized protein</fullName>
    </submittedName>
</protein>
<dbReference type="AlphaFoldDB" id="A0A167PJU1"/>
<sequence>MSEKDVTTSGALDVPGVHDDGPLGVPSDATETFYIDPAKERAALRKFEFWLVPVAFSFLVLSSLDRNNVSERERTDPVAPPFLTA</sequence>
<reference evidence="2 3" key="1">
    <citation type="journal article" date="2016" name="Genome Biol. Evol.">
        <title>Divergent and convergent evolution of fungal pathogenicity.</title>
        <authorList>
            <person name="Shang Y."/>
            <person name="Xiao G."/>
            <person name="Zheng P."/>
            <person name="Cen K."/>
            <person name="Zhan S."/>
            <person name="Wang C."/>
        </authorList>
    </citation>
    <scope>NUCLEOTIDE SEQUENCE [LARGE SCALE GENOMIC DNA]</scope>
    <source>
        <strain evidence="2 3">RCEF 264</strain>
    </source>
</reference>
<proteinExistence type="predicted"/>
<name>A0A167PJU1_9HYPO</name>
<keyword evidence="3" id="KW-1185">Reference proteome</keyword>
<feature type="region of interest" description="Disordered" evidence="1">
    <location>
        <begin position="1"/>
        <end position="29"/>
    </location>
</feature>